<reference evidence="1 2" key="1">
    <citation type="submission" date="2020-02" db="EMBL/GenBank/DDBJ databases">
        <authorList>
            <person name="Ferguson B K."/>
        </authorList>
    </citation>
    <scope>NUCLEOTIDE SEQUENCE [LARGE SCALE GENOMIC DNA]</scope>
</reference>
<dbReference type="Proteomes" id="UP000479000">
    <property type="component" value="Unassembled WGS sequence"/>
</dbReference>
<gene>
    <name evidence="1" type="ORF">NTEN_LOCUS14416</name>
</gene>
<organism evidence="1 2">
    <name type="scientific">Nesidiocoris tenuis</name>
    <dbReference type="NCBI Taxonomy" id="355587"/>
    <lineage>
        <taxon>Eukaryota</taxon>
        <taxon>Metazoa</taxon>
        <taxon>Ecdysozoa</taxon>
        <taxon>Arthropoda</taxon>
        <taxon>Hexapoda</taxon>
        <taxon>Insecta</taxon>
        <taxon>Pterygota</taxon>
        <taxon>Neoptera</taxon>
        <taxon>Paraneoptera</taxon>
        <taxon>Hemiptera</taxon>
        <taxon>Heteroptera</taxon>
        <taxon>Panheteroptera</taxon>
        <taxon>Cimicomorpha</taxon>
        <taxon>Miridae</taxon>
        <taxon>Dicyphina</taxon>
        <taxon>Nesidiocoris</taxon>
    </lineage>
</organism>
<sequence length="117" mass="13564">MIQILNQSSKCVLSRISLRTFFIPTPWLSSPRWSVLLANTCRHLGFVEAMASRNRNLKFELLNNRVFESDFRSGSCILCAQAVNRIDCSVRLPRTFSRYERISKTARYLSNFCPIVK</sequence>
<evidence type="ECO:0000313" key="2">
    <source>
        <dbReference type="Proteomes" id="UP000479000"/>
    </source>
</evidence>
<dbReference type="AlphaFoldDB" id="A0A6H5H6K3"/>
<feature type="non-terminal residue" evidence="1">
    <location>
        <position position="117"/>
    </location>
</feature>
<keyword evidence="2" id="KW-1185">Reference proteome</keyword>
<protein>
    <submittedName>
        <fullName evidence="1">Uncharacterized protein</fullName>
    </submittedName>
</protein>
<dbReference type="EMBL" id="CADCXU010021626">
    <property type="protein sequence ID" value="CAB0009254.1"/>
    <property type="molecule type" value="Genomic_DNA"/>
</dbReference>
<evidence type="ECO:0000313" key="1">
    <source>
        <dbReference type="EMBL" id="CAB0009254.1"/>
    </source>
</evidence>
<proteinExistence type="predicted"/>
<accession>A0A6H5H6K3</accession>
<name>A0A6H5H6K3_9HEMI</name>